<dbReference type="InterPro" id="IPR029000">
    <property type="entry name" value="Cyclophilin-like_dom_sf"/>
</dbReference>
<reference evidence="5 6" key="1">
    <citation type="submission" date="2017-07" db="EMBL/GenBank/DDBJ databases">
        <title>The new phylogeny of genus Mycobacterium.</title>
        <authorList>
            <person name="Tortoli E."/>
            <person name="Trovato A."/>
            <person name="Cirillo D.M."/>
        </authorList>
    </citation>
    <scope>NUCLEOTIDE SEQUENCE [LARGE SCALE GENOMIC DNA]</scope>
    <source>
        <strain evidence="5 6">ATCC 33027</strain>
    </source>
</reference>
<organism evidence="5 6">
    <name type="scientific">Mycolicibacterium sphagni</name>
    <dbReference type="NCBI Taxonomy" id="1786"/>
    <lineage>
        <taxon>Bacteria</taxon>
        <taxon>Bacillati</taxon>
        <taxon>Actinomycetota</taxon>
        <taxon>Actinomycetes</taxon>
        <taxon>Mycobacteriales</taxon>
        <taxon>Mycobacteriaceae</taxon>
        <taxon>Mycolicibacterium</taxon>
    </lineage>
</organism>
<comment type="caution">
    <text evidence="5">The sequence shown here is derived from an EMBL/GenBank/DDBJ whole genome shotgun (WGS) entry which is preliminary data.</text>
</comment>
<dbReference type="AlphaFoldDB" id="A0A255DP14"/>
<evidence type="ECO:0000256" key="2">
    <source>
        <dbReference type="ARBA" id="ARBA00022801"/>
    </source>
</evidence>
<keyword evidence="6" id="KW-1185">Reference proteome</keyword>
<dbReference type="GO" id="GO:0016787">
    <property type="term" value="F:hydrolase activity"/>
    <property type="evidence" value="ECO:0007669"/>
    <property type="project" value="UniProtKB-KW"/>
</dbReference>
<accession>A0A255DP14</accession>
<dbReference type="GO" id="GO:0005524">
    <property type="term" value="F:ATP binding"/>
    <property type="evidence" value="ECO:0007669"/>
    <property type="project" value="UniProtKB-KW"/>
</dbReference>
<name>A0A255DP14_9MYCO</name>
<dbReference type="Gene3D" id="2.40.100.10">
    <property type="entry name" value="Cyclophilin-like"/>
    <property type="match status" value="1"/>
</dbReference>
<proteinExistence type="predicted"/>
<dbReference type="PANTHER" id="PTHR34698">
    <property type="entry name" value="5-OXOPROLINASE SUBUNIT B"/>
    <property type="match status" value="1"/>
</dbReference>
<dbReference type="EMBL" id="NOZR01000004">
    <property type="protein sequence ID" value="OYN81179.1"/>
    <property type="molecule type" value="Genomic_DNA"/>
</dbReference>
<dbReference type="PANTHER" id="PTHR34698:SF2">
    <property type="entry name" value="5-OXOPROLINASE SUBUNIT B"/>
    <property type="match status" value="1"/>
</dbReference>
<dbReference type="SMART" id="SM00796">
    <property type="entry name" value="AHS1"/>
    <property type="match status" value="1"/>
</dbReference>
<dbReference type="OrthoDB" id="9778567at2"/>
<evidence type="ECO:0000256" key="1">
    <source>
        <dbReference type="ARBA" id="ARBA00022741"/>
    </source>
</evidence>
<protein>
    <submittedName>
        <fullName evidence="5">Allophanate hydrolase</fullName>
    </submittedName>
</protein>
<sequence>MSVATDLMVPNTIRDYGDKALLLECESTEQVLALTTTLRNAELPGVLDIVPAARTVLMKLADPGYQAATRQRLQQVPIDPTDQAGRPDADVVVIDVVYDGPDLADVAAHTGMDASGVIQAHTATPWRVGFGGFAPGFAYLVGGDPRLVVPRRSDPRTAVPAGSVGLAGEFSGIYPRRSPGGWQLIGHTDAVLWDIDRPQPALLEPGMWVRFQAVTGRSA</sequence>
<dbReference type="InterPro" id="IPR003833">
    <property type="entry name" value="CT_C_D"/>
</dbReference>
<dbReference type="Gene3D" id="3.30.1360.40">
    <property type="match status" value="1"/>
</dbReference>
<evidence type="ECO:0000256" key="3">
    <source>
        <dbReference type="ARBA" id="ARBA00022840"/>
    </source>
</evidence>
<evidence type="ECO:0000313" key="6">
    <source>
        <dbReference type="Proteomes" id="UP000216063"/>
    </source>
</evidence>
<dbReference type="SUPFAM" id="SSF50891">
    <property type="entry name" value="Cyclophilin-like"/>
    <property type="match status" value="1"/>
</dbReference>
<keyword evidence="2 5" id="KW-0378">Hydrolase</keyword>
<keyword evidence="3" id="KW-0067">ATP-binding</keyword>
<evidence type="ECO:0000259" key="4">
    <source>
        <dbReference type="SMART" id="SM00796"/>
    </source>
</evidence>
<gene>
    <name evidence="5" type="ORF">CG716_06490</name>
</gene>
<dbReference type="InterPro" id="IPR010016">
    <property type="entry name" value="PxpB"/>
</dbReference>
<dbReference type="Pfam" id="PF02682">
    <property type="entry name" value="CT_C_D"/>
    <property type="match status" value="1"/>
</dbReference>
<dbReference type="SUPFAM" id="SSF160467">
    <property type="entry name" value="PH0987 N-terminal domain-like"/>
    <property type="match status" value="1"/>
</dbReference>
<feature type="domain" description="Carboxyltransferase" evidence="4">
    <location>
        <begin position="11"/>
        <end position="203"/>
    </location>
</feature>
<keyword evidence="1" id="KW-0547">Nucleotide-binding</keyword>
<evidence type="ECO:0000313" key="5">
    <source>
        <dbReference type="EMBL" id="OYN81179.1"/>
    </source>
</evidence>
<dbReference type="RefSeq" id="WP_094477616.1">
    <property type="nucleotide sequence ID" value="NZ_JACKSC010000148.1"/>
</dbReference>
<dbReference type="Proteomes" id="UP000216063">
    <property type="component" value="Unassembled WGS sequence"/>
</dbReference>